<organism evidence="4 5">
    <name type="scientific">Sulfolobus tengchongensis</name>
    <dbReference type="NCBI Taxonomy" id="207809"/>
    <lineage>
        <taxon>Archaea</taxon>
        <taxon>Thermoproteota</taxon>
        <taxon>Thermoprotei</taxon>
        <taxon>Sulfolobales</taxon>
        <taxon>Sulfolobaceae</taxon>
        <taxon>Sulfolobus</taxon>
    </lineage>
</organism>
<dbReference type="InterPro" id="IPR016208">
    <property type="entry name" value="Ald_Oxase/xanthine_DH-like"/>
</dbReference>
<dbReference type="EMBL" id="CP146016">
    <property type="protein sequence ID" value="WWQ59522.1"/>
    <property type="molecule type" value="Genomic_DNA"/>
</dbReference>
<dbReference type="AlphaFoldDB" id="A0AAX4KY23"/>
<dbReference type="InterPro" id="IPR000674">
    <property type="entry name" value="Ald_Oxase/Xan_DH_a/b"/>
</dbReference>
<dbReference type="GeneID" id="89336795"/>
<evidence type="ECO:0000313" key="5">
    <source>
        <dbReference type="Proteomes" id="UP001432202"/>
    </source>
</evidence>
<evidence type="ECO:0000256" key="2">
    <source>
        <dbReference type="ARBA" id="ARBA00023002"/>
    </source>
</evidence>
<dbReference type="InterPro" id="IPR037165">
    <property type="entry name" value="AldOxase/xan_DH_Mopterin-bd_sf"/>
</dbReference>
<dbReference type="Gene3D" id="3.30.365.10">
    <property type="entry name" value="Aldehyde oxidase/xanthine dehydrogenase, molybdopterin binding domain"/>
    <property type="match status" value="5"/>
</dbReference>
<evidence type="ECO:0000259" key="3">
    <source>
        <dbReference type="SMART" id="SM01008"/>
    </source>
</evidence>
<dbReference type="Gene3D" id="3.90.1170.50">
    <property type="entry name" value="Aldehyde oxidase/xanthine dehydrogenase, a/b hammerhead"/>
    <property type="match status" value="1"/>
</dbReference>
<evidence type="ECO:0000256" key="1">
    <source>
        <dbReference type="ARBA" id="ARBA00022505"/>
    </source>
</evidence>
<proteinExistence type="predicted"/>
<dbReference type="Pfam" id="PF20256">
    <property type="entry name" value="MoCoBD_2"/>
    <property type="match status" value="2"/>
</dbReference>
<dbReference type="InterPro" id="IPR036856">
    <property type="entry name" value="Ald_Oxase/Xan_DH_a/b_sf"/>
</dbReference>
<dbReference type="Pfam" id="PF02738">
    <property type="entry name" value="MoCoBD_1"/>
    <property type="match status" value="1"/>
</dbReference>
<dbReference type="GO" id="GO:0005506">
    <property type="term" value="F:iron ion binding"/>
    <property type="evidence" value="ECO:0007669"/>
    <property type="project" value="InterPro"/>
</dbReference>
<keyword evidence="2" id="KW-0560">Oxidoreductase</keyword>
<dbReference type="GO" id="GO:0016491">
    <property type="term" value="F:oxidoreductase activity"/>
    <property type="evidence" value="ECO:0007669"/>
    <property type="project" value="UniProtKB-KW"/>
</dbReference>
<sequence length="685" mass="75055">MIKEDLPKITGKGTYIDDISPKNVVYLHVVRSPIARGIIKSISRPESALLSLTWDDVKAYMPVRADPETMKQSKIVKMPVLADGRVNFVGQPILAFVVEDRYKTEDVAEEVSIDYEELKPIVDVEKAMNSDDEIHPGVKKNISVDKLLEGGELSAKSKADVVVRRKLNQTRVVANPMEPKGVIAYWDGEHINLYGSFQSSFRVKDDLREALNIPPEKIRVYSAPNVGGGFGNKVPSHPEYVLAVIASMKLGRPVKWIETRYEHLKNPIIGRGVLSDIKMYATKQGEILGVEGNVIVDFGAYNYTLNPTTPGFIAQLITGPYKVKFASIRAYGVFTNLPPTGPYRGAGRPEAALIHETLIEDLAEELGMDPVEIRRKNLIGDNGYVTPLGVKIDPAGYNEVLNEAEKYYRKAKETHKDKGISIVIFTDFVRLSPGEGARARIENGKIKIYVGAGPHGQAHSDTFSKLASEVLGISPDLIEVVTNTTEGVKEGIGSFGSRTATVGGSAVIEACRQLLNKVNMPIEKALKELEGVEAEVFYKANDIFSPGAHVAVVDVDKETGFVKVLEYYAVDDVGRTLIKEEIEGQIIGGVLQGISQVLWEHAPYDDNGNPLFSSIADCGVPTSVEANYKVYVNEVEFPSSLPAKSRGVGEAGTTGALPAVFIGLEKLLKRKFNKTPIYPWEITNT</sequence>
<name>A0AAX4KY23_9CREN</name>
<dbReference type="SMART" id="SM01008">
    <property type="entry name" value="Ald_Xan_dh_C"/>
    <property type="match status" value="1"/>
</dbReference>
<feature type="domain" description="Aldehyde oxidase/xanthine dehydrogenase a/b hammerhead" evidence="3">
    <location>
        <begin position="10"/>
        <end position="119"/>
    </location>
</feature>
<gene>
    <name evidence="4" type="ORF">V6M85_08460</name>
</gene>
<dbReference type="SUPFAM" id="SSF56003">
    <property type="entry name" value="Molybdenum cofactor-binding domain"/>
    <property type="match status" value="1"/>
</dbReference>
<dbReference type="SUPFAM" id="SSF54665">
    <property type="entry name" value="CO dehydrogenase molybdoprotein N-domain-like"/>
    <property type="match status" value="1"/>
</dbReference>
<evidence type="ECO:0000313" key="4">
    <source>
        <dbReference type="EMBL" id="WWQ59522.1"/>
    </source>
</evidence>
<reference evidence="4 5" key="1">
    <citation type="submission" date="2024-02" db="EMBL/GenBank/DDBJ databases">
        <title>STSV induces naive adaptation in Sulfolobus.</title>
        <authorList>
            <person name="Xiang X."/>
            <person name="Song M."/>
        </authorList>
    </citation>
    <scope>NUCLEOTIDE SEQUENCE [LARGE SCALE GENOMIC DNA]</scope>
    <source>
        <strain evidence="4 5">RT2</strain>
    </source>
</reference>
<dbReference type="PANTHER" id="PTHR11908:SF132">
    <property type="entry name" value="ALDEHYDE OXIDASE 1-RELATED"/>
    <property type="match status" value="1"/>
</dbReference>
<dbReference type="RefSeq" id="WP_338598739.1">
    <property type="nucleotide sequence ID" value="NZ_CP146016.1"/>
</dbReference>
<keyword evidence="5" id="KW-1185">Reference proteome</keyword>
<accession>A0AAX4KY23</accession>
<keyword evidence="1" id="KW-0500">Molybdenum</keyword>
<dbReference type="Pfam" id="PF01315">
    <property type="entry name" value="Ald_Xan_dh_C"/>
    <property type="match status" value="1"/>
</dbReference>
<dbReference type="InterPro" id="IPR046867">
    <property type="entry name" value="AldOxase/xan_DH_MoCoBD2"/>
</dbReference>
<dbReference type="PANTHER" id="PTHR11908">
    <property type="entry name" value="XANTHINE DEHYDROGENASE"/>
    <property type="match status" value="1"/>
</dbReference>
<protein>
    <submittedName>
        <fullName evidence="4">Xanthine dehydrogenase family protein molybdopterin-binding subunit</fullName>
    </submittedName>
</protein>
<dbReference type="InterPro" id="IPR008274">
    <property type="entry name" value="AldOxase/xan_DH_MoCoBD1"/>
</dbReference>
<dbReference type="Proteomes" id="UP001432202">
    <property type="component" value="Chromosome"/>
</dbReference>